<sequence>MIARNSLFQGEFSLSVALYEEFDIDQDPGPVPAIEKVKLMQHKPYWISQL</sequence>
<protein>
    <submittedName>
        <fullName evidence="1">Uncharacterized protein</fullName>
    </submittedName>
</protein>
<keyword evidence="2" id="KW-1185">Reference proteome</keyword>
<reference evidence="1 2" key="1">
    <citation type="submission" date="2019-12" db="EMBL/GenBank/DDBJ databases">
        <authorList>
            <person name="Alioto T."/>
            <person name="Alioto T."/>
            <person name="Gomez Garrido J."/>
        </authorList>
    </citation>
    <scope>NUCLEOTIDE SEQUENCE [LARGE SCALE GENOMIC DNA]</scope>
</reference>
<evidence type="ECO:0000313" key="1">
    <source>
        <dbReference type="EMBL" id="CAA2988432.1"/>
    </source>
</evidence>
<dbReference type="AlphaFoldDB" id="A0A8S0SB13"/>
<name>A0A8S0SB13_OLEEU</name>
<accession>A0A8S0SB13</accession>
<comment type="caution">
    <text evidence="1">The sequence shown here is derived from an EMBL/GenBank/DDBJ whole genome shotgun (WGS) entry which is preliminary data.</text>
</comment>
<proteinExistence type="predicted"/>
<evidence type="ECO:0000313" key="2">
    <source>
        <dbReference type="Proteomes" id="UP000594638"/>
    </source>
</evidence>
<dbReference type="Gramene" id="OE9A044075T1">
    <property type="protein sequence ID" value="OE9A044075C1"/>
    <property type="gene ID" value="OE9A044075"/>
</dbReference>
<dbReference type="EMBL" id="CACTIH010003993">
    <property type="protein sequence ID" value="CAA2988432.1"/>
    <property type="molecule type" value="Genomic_DNA"/>
</dbReference>
<organism evidence="1 2">
    <name type="scientific">Olea europaea subsp. europaea</name>
    <dbReference type="NCBI Taxonomy" id="158383"/>
    <lineage>
        <taxon>Eukaryota</taxon>
        <taxon>Viridiplantae</taxon>
        <taxon>Streptophyta</taxon>
        <taxon>Embryophyta</taxon>
        <taxon>Tracheophyta</taxon>
        <taxon>Spermatophyta</taxon>
        <taxon>Magnoliopsida</taxon>
        <taxon>eudicotyledons</taxon>
        <taxon>Gunneridae</taxon>
        <taxon>Pentapetalae</taxon>
        <taxon>asterids</taxon>
        <taxon>lamiids</taxon>
        <taxon>Lamiales</taxon>
        <taxon>Oleaceae</taxon>
        <taxon>Oleeae</taxon>
        <taxon>Olea</taxon>
    </lineage>
</organism>
<feature type="non-terminal residue" evidence="1">
    <location>
        <position position="50"/>
    </location>
</feature>
<dbReference type="Proteomes" id="UP000594638">
    <property type="component" value="Unassembled WGS sequence"/>
</dbReference>
<gene>
    <name evidence="1" type="ORF">OLEA9_A044075</name>
</gene>